<protein>
    <submittedName>
        <fullName evidence="5">MerR family transcriptional regulator</fullName>
    </submittedName>
</protein>
<reference evidence="6" key="1">
    <citation type="journal article" date="2019" name="Int. J. Syst. Evol. Microbiol.">
        <title>The Global Catalogue of Microorganisms (GCM) 10K type strain sequencing project: providing services to taxonomists for standard genome sequencing and annotation.</title>
        <authorList>
            <consortium name="The Broad Institute Genomics Platform"/>
            <consortium name="The Broad Institute Genome Sequencing Center for Infectious Disease"/>
            <person name="Wu L."/>
            <person name="Ma J."/>
        </authorList>
    </citation>
    <scope>NUCLEOTIDE SEQUENCE [LARGE SCALE GENOMIC DNA]</scope>
    <source>
        <strain evidence="6">JCM 9381</strain>
    </source>
</reference>
<evidence type="ECO:0000313" key="6">
    <source>
        <dbReference type="Proteomes" id="UP001500728"/>
    </source>
</evidence>
<dbReference type="Pfam" id="PF13411">
    <property type="entry name" value="MerR_1"/>
    <property type="match status" value="1"/>
</dbReference>
<dbReference type="RefSeq" id="WP_346153167.1">
    <property type="nucleotide sequence ID" value="NZ_BAAAUW010000020.1"/>
</dbReference>
<dbReference type="InterPro" id="IPR036594">
    <property type="entry name" value="Meth_synthase_dom"/>
</dbReference>
<dbReference type="InterPro" id="IPR006158">
    <property type="entry name" value="Cobalamin-bd"/>
</dbReference>
<dbReference type="Gene3D" id="3.40.50.280">
    <property type="entry name" value="Cobalamin-binding domain"/>
    <property type="match status" value="1"/>
</dbReference>
<dbReference type="InterPro" id="IPR047057">
    <property type="entry name" value="MerR_fam"/>
</dbReference>
<dbReference type="CDD" id="cd01104">
    <property type="entry name" value="HTH_MlrA-CarA"/>
    <property type="match status" value="1"/>
</dbReference>
<feature type="region of interest" description="Disordered" evidence="2">
    <location>
        <begin position="78"/>
        <end position="117"/>
    </location>
</feature>
<dbReference type="Proteomes" id="UP001500728">
    <property type="component" value="Unassembled WGS sequence"/>
</dbReference>
<gene>
    <name evidence="5" type="ORF">GCM10010469_41580</name>
</gene>
<dbReference type="Pfam" id="PF02607">
    <property type="entry name" value="B12-binding_2"/>
    <property type="match status" value="1"/>
</dbReference>
<dbReference type="Pfam" id="PF02310">
    <property type="entry name" value="B12-binding"/>
    <property type="match status" value="1"/>
</dbReference>
<dbReference type="InterPro" id="IPR036724">
    <property type="entry name" value="Cobalamin-bd_sf"/>
</dbReference>
<name>A0ABP6QZP9_9ACTN</name>
<dbReference type="InterPro" id="IPR000551">
    <property type="entry name" value="MerR-type_HTH_dom"/>
</dbReference>
<feature type="compositionally biased region" description="Low complexity" evidence="2">
    <location>
        <begin position="96"/>
        <end position="111"/>
    </location>
</feature>
<organism evidence="5 6">
    <name type="scientific">Streptomyces labedae</name>
    <dbReference type="NCBI Taxonomy" id="285569"/>
    <lineage>
        <taxon>Bacteria</taxon>
        <taxon>Bacillati</taxon>
        <taxon>Actinomycetota</taxon>
        <taxon>Actinomycetes</taxon>
        <taxon>Kitasatosporales</taxon>
        <taxon>Streptomycetaceae</taxon>
        <taxon>Streptomyces</taxon>
    </lineage>
</organism>
<keyword evidence="6" id="KW-1185">Reference proteome</keyword>
<feature type="domain" description="HTH merR-type" evidence="3">
    <location>
        <begin position="12"/>
        <end position="81"/>
    </location>
</feature>
<dbReference type="Gene3D" id="1.10.1240.10">
    <property type="entry name" value="Methionine synthase domain"/>
    <property type="match status" value="1"/>
</dbReference>
<dbReference type="InterPro" id="IPR003759">
    <property type="entry name" value="Cbl-bd_cap"/>
</dbReference>
<dbReference type="EMBL" id="BAAAUW010000020">
    <property type="protein sequence ID" value="GAA3268185.1"/>
    <property type="molecule type" value="Genomic_DNA"/>
</dbReference>
<comment type="caution">
    <text evidence="5">The sequence shown here is derived from an EMBL/GenBank/DDBJ whole genome shotgun (WGS) entry which is preliminary data.</text>
</comment>
<dbReference type="SUPFAM" id="SSF46955">
    <property type="entry name" value="Putative DNA-binding domain"/>
    <property type="match status" value="1"/>
</dbReference>
<dbReference type="SMART" id="SM00422">
    <property type="entry name" value="HTH_MERR"/>
    <property type="match status" value="1"/>
</dbReference>
<evidence type="ECO:0000256" key="2">
    <source>
        <dbReference type="SAM" id="MobiDB-lite"/>
    </source>
</evidence>
<dbReference type="PROSITE" id="PS50937">
    <property type="entry name" value="HTH_MERR_2"/>
    <property type="match status" value="1"/>
</dbReference>
<accession>A0ABP6QZP9</accession>
<dbReference type="Gene3D" id="1.10.1660.10">
    <property type="match status" value="1"/>
</dbReference>
<evidence type="ECO:0000256" key="1">
    <source>
        <dbReference type="ARBA" id="ARBA00023125"/>
    </source>
</evidence>
<dbReference type="PROSITE" id="PS51332">
    <property type="entry name" value="B12_BINDING"/>
    <property type="match status" value="1"/>
</dbReference>
<sequence>MSESAEPAGPGGLTTGEVARRLGVAPTTVRTWDQRYGLGPDRHTGGRHRRWTPADVARLERMCALTATGIPPAEAARLARETPAPASAPAAPPSTLPRRAPAPEAAPASRAGSGLRLGDARQECKGIARAALRLDAAALDRMLLDAIREHGLVAAWTEVIVPTLQAVGRKWESSGERYVEVEHFLSWHVSGALRRAAPDTAPDRPGASVVLACVPGDNHTLALEVLSAALAERGIPVRMFGGALPVESLIAAVRRTGPAAVALWAQSRTTASRPLAQHVAAMEWGVRGARRSPLVLTLGPGWSGRPAPGTARPHGLADAVQALEGLATR</sequence>
<dbReference type="SUPFAM" id="SSF52242">
    <property type="entry name" value="Cobalamin (vitamin B12)-binding domain"/>
    <property type="match status" value="1"/>
</dbReference>
<evidence type="ECO:0000259" key="4">
    <source>
        <dbReference type="PROSITE" id="PS51332"/>
    </source>
</evidence>
<evidence type="ECO:0000259" key="3">
    <source>
        <dbReference type="PROSITE" id="PS50937"/>
    </source>
</evidence>
<proteinExistence type="predicted"/>
<evidence type="ECO:0000313" key="5">
    <source>
        <dbReference type="EMBL" id="GAA3268185.1"/>
    </source>
</evidence>
<dbReference type="InterPro" id="IPR009061">
    <property type="entry name" value="DNA-bd_dom_put_sf"/>
</dbReference>
<dbReference type="PANTHER" id="PTHR30204">
    <property type="entry name" value="REDOX-CYCLING DRUG-SENSING TRANSCRIPTIONAL ACTIVATOR SOXR"/>
    <property type="match status" value="1"/>
</dbReference>
<keyword evidence="1" id="KW-0238">DNA-binding</keyword>
<dbReference type="PANTHER" id="PTHR30204:SF97">
    <property type="entry name" value="MERR FAMILY REGULATORY PROTEIN"/>
    <property type="match status" value="1"/>
</dbReference>
<feature type="domain" description="B12-binding" evidence="4">
    <location>
        <begin position="206"/>
        <end position="329"/>
    </location>
</feature>
<feature type="region of interest" description="Disordered" evidence="2">
    <location>
        <begin position="1"/>
        <end position="21"/>
    </location>
</feature>